<comment type="subunit">
    <text evidence="9">Homodimer.</text>
</comment>
<comment type="subcellular location">
    <subcellularLocation>
        <location evidence="9">Cytoplasm</location>
    </subcellularLocation>
</comment>
<name>A0A2T2XDZ5_9FIRM</name>
<keyword evidence="2 9" id="KW-0479">Metal-binding</keyword>
<keyword evidence="4 9" id="KW-0418">Kinase</keyword>
<feature type="binding site" evidence="9">
    <location>
        <position position="182"/>
    </location>
    <ligand>
        <name>ATP</name>
        <dbReference type="ChEBI" id="CHEBI:30616"/>
    </ligand>
</feature>
<evidence type="ECO:0000256" key="4">
    <source>
        <dbReference type="ARBA" id="ARBA00022777"/>
    </source>
</evidence>
<dbReference type="GO" id="GO:0005524">
    <property type="term" value="F:ATP binding"/>
    <property type="evidence" value="ECO:0007669"/>
    <property type="project" value="UniProtKB-UniRule"/>
</dbReference>
<dbReference type="HAMAP" id="MF_01987">
    <property type="entry name" value="Ribokinase"/>
    <property type="match status" value="1"/>
</dbReference>
<comment type="cofactor">
    <cofactor evidence="9">
        <name>Mg(2+)</name>
        <dbReference type="ChEBI" id="CHEBI:18420"/>
    </cofactor>
    <text evidence="9">Requires a divalent cation, most likely magnesium in vivo, as an electrophilic catalyst to aid phosphoryl group transfer. It is the chelate of the metal and the nucleotide that is the actual substrate.</text>
</comment>
<keyword evidence="6 9" id="KW-0460">Magnesium</keyword>
<comment type="pathway">
    <text evidence="9">Carbohydrate metabolism; D-ribose degradation; D-ribose 5-phosphate from beta-D-ribopyranose: step 2/2.</text>
</comment>
<evidence type="ECO:0000256" key="5">
    <source>
        <dbReference type="ARBA" id="ARBA00022840"/>
    </source>
</evidence>
<dbReference type="GO" id="GO:0005829">
    <property type="term" value="C:cytosol"/>
    <property type="evidence" value="ECO:0007669"/>
    <property type="project" value="TreeGrafter"/>
</dbReference>
<keyword evidence="3 9" id="KW-0547">Nucleotide-binding</keyword>
<proteinExistence type="inferred from homology"/>
<feature type="binding site" evidence="9">
    <location>
        <position position="251"/>
    </location>
    <ligand>
        <name>substrate</name>
    </ligand>
</feature>
<feature type="binding site" evidence="9">
    <location>
        <position position="247"/>
    </location>
    <ligand>
        <name>K(+)</name>
        <dbReference type="ChEBI" id="CHEBI:29103"/>
    </ligand>
</feature>
<keyword evidence="9" id="KW-0963">Cytoplasm</keyword>
<dbReference type="InterPro" id="IPR011611">
    <property type="entry name" value="PfkB_dom"/>
</dbReference>
<dbReference type="Pfam" id="PF00294">
    <property type="entry name" value="PfkB"/>
    <property type="match status" value="1"/>
</dbReference>
<feature type="binding site" evidence="9">
    <location>
        <begin position="219"/>
        <end position="224"/>
    </location>
    <ligand>
        <name>ATP</name>
        <dbReference type="ChEBI" id="CHEBI:30616"/>
    </ligand>
</feature>
<evidence type="ECO:0000256" key="6">
    <source>
        <dbReference type="ARBA" id="ARBA00022842"/>
    </source>
</evidence>
<evidence type="ECO:0000313" key="11">
    <source>
        <dbReference type="EMBL" id="PSR32733.1"/>
    </source>
</evidence>
<dbReference type="GO" id="GO:0019303">
    <property type="term" value="P:D-ribose catabolic process"/>
    <property type="evidence" value="ECO:0007669"/>
    <property type="project" value="UniProtKB-UniRule"/>
</dbReference>
<dbReference type="CDD" id="cd01174">
    <property type="entry name" value="ribokinase"/>
    <property type="match status" value="1"/>
</dbReference>
<accession>A0A2T2XDZ5</accession>
<feature type="binding site" evidence="9">
    <location>
        <position position="284"/>
    </location>
    <ligand>
        <name>K(+)</name>
        <dbReference type="ChEBI" id="CHEBI:29103"/>
    </ligand>
</feature>
<dbReference type="PANTHER" id="PTHR10584">
    <property type="entry name" value="SUGAR KINASE"/>
    <property type="match status" value="1"/>
</dbReference>
<feature type="binding site" evidence="9">
    <location>
        <begin position="39"/>
        <end position="43"/>
    </location>
    <ligand>
        <name>substrate</name>
    </ligand>
</feature>
<feature type="binding site" evidence="9">
    <location>
        <position position="286"/>
    </location>
    <ligand>
        <name>K(+)</name>
        <dbReference type="ChEBI" id="CHEBI:29103"/>
    </ligand>
</feature>
<feature type="active site" description="Proton acceptor" evidence="9">
    <location>
        <position position="251"/>
    </location>
</feature>
<evidence type="ECO:0000259" key="10">
    <source>
        <dbReference type="Pfam" id="PF00294"/>
    </source>
</evidence>
<dbReference type="Gene3D" id="3.40.1190.20">
    <property type="match status" value="1"/>
</dbReference>
<dbReference type="Proteomes" id="UP000242972">
    <property type="component" value="Unassembled WGS sequence"/>
</dbReference>
<comment type="similarity">
    <text evidence="9">Belongs to the carbohydrate kinase PfkB family. Ribokinase subfamily.</text>
</comment>
<reference evidence="11 12" key="1">
    <citation type="journal article" date="2014" name="BMC Genomics">
        <title>Comparison of environmental and isolate Sulfobacillus genomes reveals diverse carbon, sulfur, nitrogen, and hydrogen metabolisms.</title>
        <authorList>
            <person name="Justice N.B."/>
            <person name="Norman A."/>
            <person name="Brown C.T."/>
            <person name="Singh A."/>
            <person name="Thomas B.C."/>
            <person name="Banfield J.F."/>
        </authorList>
    </citation>
    <scope>NUCLEOTIDE SEQUENCE [LARGE SCALE GENOMIC DNA]</scope>
    <source>
        <strain evidence="11">AMDSBA4</strain>
    </source>
</reference>
<organism evidence="11 12">
    <name type="scientific">Sulfobacillus benefaciens</name>
    <dbReference type="NCBI Taxonomy" id="453960"/>
    <lineage>
        <taxon>Bacteria</taxon>
        <taxon>Bacillati</taxon>
        <taxon>Bacillota</taxon>
        <taxon>Clostridia</taxon>
        <taxon>Eubacteriales</taxon>
        <taxon>Clostridiales Family XVII. Incertae Sedis</taxon>
        <taxon>Sulfobacillus</taxon>
    </lineage>
</organism>
<protein>
    <recommendedName>
        <fullName evidence="9">Ribokinase</fullName>
        <shortName evidence="9">RK</shortName>
        <ecNumber evidence="9">2.7.1.15</ecNumber>
    </recommendedName>
</protein>
<evidence type="ECO:0000313" key="12">
    <source>
        <dbReference type="Proteomes" id="UP000242972"/>
    </source>
</evidence>
<evidence type="ECO:0000256" key="2">
    <source>
        <dbReference type="ARBA" id="ARBA00022723"/>
    </source>
</evidence>
<dbReference type="InterPro" id="IPR029056">
    <property type="entry name" value="Ribokinase-like"/>
</dbReference>
<dbReference type="SUPFAM" id="SSF53613">
    <property type="entry name" value="Ribokinase-like"/>
    <property type="match status" value="1"/>
</dbReference>
<gene>
    <name evidence="9" type="primary">rbsK</name>
    <name evidence="11" type="ORF">C7B46_13325</name>
</gene>
<evidence type="ECO:0000256" key="9">
    <source>
        <dbReference type="HAMAP-Rule" id="MF_01987"/>
    </source>
</evidence>
<sequence>MGMVTVLGSYNLGVTYAVEALPVWGQTLLSRHGFFSHGGKGSNQAVAAARFGATVRFVGAIGQDAAGISAREMLVREGIDVSQLIVVPDYPTGIATIFLDDHGHNAIVVNPGANAQLQADTISQDQRSWPQHAVLLAQLEIPLDTVKTAFAQYNGIRILNPAPADSSYAQESWDWVDILTPNETEARILCGLAPDDPIDSVALLQLLSDRTHGKTVVLTLGAEGVLIWHQGQDMRIPAISVETVDTTGAGDVFNGILAAELAHGEPLPKAANKACLGASLSVTRRGVISAIPSVDEVARILDGRNQN</sequence>
<evidence type="ECO:0000256" key="8">
    <source>
        <dbReference type="ARBA" id="ARBA00023277"/>
    </source>
</evidence>
<evidence type="ECO:0000256" key="1">
    <source>
        <dbReference type="ARBA" id="ARBA00022679"/>
    </source>
</evidence>
<evidence type="ECO:0000256" key="7">
    <source>
        <dbReference type="ARBA" id="ARBA00022958"/>
    </source>
</evidence>
<comment type="caution">
    <text evidence="11">The sequence shown here is derived from an EMBL/GenBank/DDBJ whole genome shotgun (WGS) entry which is preliminary data.</text>
</comment>
<dbReference type="InterPro" id="IPR002139">
    <property type="entry name" value="Ribo/fructo_kinase"/>
</dbReference>
<comment type="catalytic activity">
    <reaction evidence="9">
        <text>D-ribose + ATP = D-ribose 5-phosphate + ADP + H(+)</text>
        <dbReference type="Rhea" id="RHEA:13697"/>
        <dbReference type="ChEBI" id="CHEBI:15378"/>
        <dbReference type="ChEBI" id="CHEBI:30616"/>
        <dbReference type="ChEBI" id="CHEBI:47013"/>
        <dbReference type="ChEBI" id="CHEBI:78346"/>
        <dbReference type="ChEBI" id="CHEBI:456216"/>
        <dbReference type="EC" id="2.7.1.15"/>
    </reaction>
</comment>
<feature type="binding site" evidence="9">
    <location>
        <position position="281"/>
    </location>
    <ligand>
        <name>K(+)</name>
        <dbReference type="ChEBI" id="CHEBI:29103"/>
    </ligand>
</feature>
<keyword evidence="1 9" id="KW-0808">Transferase</keyword>
<dbReference type="EC" id="2.7.1.15" evidence="9"/>
<feature type="binding site" evidence="9">
    <location>
        <position position="245"/>
    </location>
    <ligand>
        <name>K(+)</name>
        <dbReference type="ChEBI" id="CHEBI:29103"/>
    </ligand>
</feature>
<comment type="function">
    <text evidence="9">Catalyzes the phosphorylation of ribose at O-5 in a reaction requiring ATP and magnesium. The resulting D-ribose-5-phosphate can then be used either for sythesis of nucleotides, histidine, and tryptophan, or as a component of the pentose phosphate pathway.</text>
</comment>
<keyword evidence="7 9" id="KW-0630">Potassium</keyword>
<feature type="binding site" evidence="9">
    <location>
        <position position="140"/>
    </location>
    <ligand>
        <name>substrate</name>
    </ligand>
</feature>
<dbReference type="InterPro" id="IPR011877">
    <property type="entry name" value="Ribokinase"/>
</dbReference>
<feature type="domain" description="Carbohydrate kinase PfkB" evidence="10">
    <location>
        <begin position="3"/>
        <end position="292"/>
    </location>
</feature>
<comment type="caution">
    <text evidence="9">Lacks conserved residue(s) required for the propagation of feature annotation.</text>
</comment>
<dbReference type="EMBL" id="PXYW01000033">
    <property type="protein sequence ID" value="PSR32733.1"/>
    <property type="molecule type" value="Genomic_DNA"/>
</dbReference>
<feature type="binding site" evidence="9">
    <location>
        <begin position="250"/>
        <end position="251"/>
    </location>
    <ligand>
        <name>ATP</name>
        <dbReference type="ChEBI" id="CHEBI:30616"/>
    </ligand>
</feature>
<dbReference type="UniPathway" id="UPA00916">
    <property type="reaction ID" value="UER00889"/>
</dbReference>
<dbReference type="AlphaFoldDB" id="A0A2T2XDZ5"/>
<keyword evidence="8 9" id="KW-0119">Carbohydrate metabolism</keyword>
<dbReference type="PRINTS" id="PR00990">
    <property type="entry name" value="RIBOKINASE"/>
</dbReference>
<keyword evidence="5 9" id="KW-0067">ATP-binding</keyword>
<evidence type="ECO:0000256" key="3">
    <source>
        <dbReference type="ARBA" id="ARBA00022741"/>
    </source>
</evidence>
<comment type="activity regulation">
    <text evidence="9">Activated by a monovalent cation that binds near, but not in, the active site. The most likely occupant of the site in vivo is potassium. Ion binding induces a conformational change that may alter substrate affinity.</text>
</comment>
<dbReference type="GO" id="GO:0004747">
    <property type="term" value="F:ribokinase activity"/>
    <property type="evidence" value="ECO:0007669"/>
    <property type="project" value="UniProtKB-UniRule"/>
</dbReference>
<dbReference type="PANTHER" id="PTHR10584:SF166">
    <property type="entry name" value="RIBOKINASE"/>
    <property type="match status" value="1"/>
</dbReference>
<dbReference type="GO" id="GO:0046872">
    <property type="term" value="F:metal ion binding"/>
    <property type="evidence" value="ECO:0007669"/>
    <property type="project" value="UniProtKB-KW"/>
</dbReference>